<keyword evidence="1" id="KW-0472">Membrane</keyword>
<dbReference type="Pfam" id="PF10825">
    <property type="entry name" value="DUF2752"/>
    <property type="match status" value="1"/>
</dbReference>
<protein>
    <submittedName>
        <fullName evidence="2">DUF2752 domain-containing protein</fullName>
    </submittedName>
</protein>
<keyword evidence="3" id="KW-1185">Reference proteome</keyword>
<organism evidence="2 3">
    <name type="scientific">Fulvivirga sediminis</name>
    <dbReference type="NCBI Taxonomy" id="2803949"/>
    <lineage>
        <taxon>Bacteria</taxon>
        <taxon>Pseudomonadati</taxon>
        <taxon>Bacteroidota</taxon>
        <taxon>Cytophagia</taxon>
        <taxon>Cytophagales</taxon>
        <taxon>Fulvivirgaceae</taxon>
        <taxon>Fulvivirga</taxon>
    </lineage>
</organism>
<evidence type="ECO:0000313" key="3">
    <source>
        <dbReference type="Proteomes" id="UP000659388"/>
    </source>
</evidence>
<feature type="transmembrane region" description="Helical" evidence="1">
    <location>
        <begin position="12"/>
        <end position="28"/>
    </location>
</feature>
<accession>A0A937JYD4</accession>
<dbReference type="Proteomes" id="UP000659388">
    <property type="component" value="Unassembled WGS sequence"/>
</dbReference>
<keyword evidence="1" id="KW-0812">Transmembrane</keyword>
<feature type="transmembrane region" description="Helical" evidence="1">
    <location>
        <begin position="40"/>
        <end position="59"/>
    </location>
</feature>
<keyword evidence="1" id="KW-1133">Transmembrane helix</keyword>
<dbReference type="AlphaFoldDB" id="A0A937JYD4"/>
<reference evidence="2" key="1">
    <citation type="submission" date="2021-01" db="EMBL/GenBank/DDBJ databases">
        <title>Fulvivirga kasyanovii gen. nov., sp nov., a novel member of the phylum Bacteroidetes isolated from seawater in a mussel farm.</title>
        <authorList>
            <person name="Zhao L.-H."/>
            <person name="Wang Z.-J."/>
        </authorList>
    </citation>
    <scope>NUCLEOTIDE SEQUENCE</scope>
    <source>
        <strain evidence="2">2943</strain>
    </source>
</reference>
<evidence type="ECO:0000256" key="1">
    <source>
        <dbReference type="SAM" id="Phobius"/>
    </source>
</evidence>
<dbReference type="EMBL" id="JAESIY010000004">
    <property type="protein sequence ID" value="MBL3656318.1"/>
    <property type="molecule type" value="Genomic_DNA"/>
</dbReference>
<evidence type="ECO:0000313" key="2">
    <source>
        <dbReference type="EMBL" id="MBL3656318.1"/>
    </source>
</evidence>
<name>A0A937JYD4_9BACT</name>
<sequence length="96" mass="10645">MKKGIRHIPIEAIIWTASLIYLAFISPEKQHFTLCPLKNLSLFFCPGCGLGQSISLAFHGQFIASLKAHPLGIFAIIVLCFRVATLLKTQFITTNN</sequence>
<proteinExistence type="predicted"/>
<dbReference type="RefSeq" id="WP_202244105.1">
    <property type="nucleotide sequence ID" value="NZ_JAESIY010000004.1"/>
</dbReference>
<feature type="transmembrane region" description="Helical" evidence="1">
    <location>
        <begin position="71"/>
        <end position="92"/>
    </location>
</feature>
<comment type="caution">
    <text evidence="2">The sequence shown here is derived from an EMBL/GenBank/DDBJ whole genome shotgun (WGS) entry which is preliminary data.</text>
</comment>
<gene>
    <name evidence="2" type="ORF">JL102_09275</name>
</gene>
<dbReference type="InterPro" id="IPR021215">
    <property type="entry name" value="DUF2752"/>
</dbReference>